<keyword evidence="1" id="KW-0274">FAD</keyword>
<dbReference type="PANTHER" id="PTHR42659:SF1">
    <property type="entry name" value="OXIDOREDUCTASE"/>
    <property type="match status" value="1"/>
</dbReference>
<keyword evidence="4" id="KW-1185">Reference proteome</keyword>
<feature type="domain" description="FAD-binding PCMH-type" evidence="2">
    <location>
        <begin position="1"/>
        <end position="222"/>
    </location>
</feature>
<dbReference type="Proteomes" id="UP001500840">
    <property type="component" value="Unassembled WGS sequence"/>
</dbReference>
<dbReference type="InterPro" id="IPR002346">
    <property type="entry name" value="Mopterin_DH_FAD-bd"/>
</dbReference>
<name>A0ABP8N459_9BACT</name>
<dbReference type="Gene3D" id="3.30.465.10">
    <property type="match status" value="1"/>
</dbReference>
<dbReference type="InterPro" id="IPR016166">
    <property type="entry name" value="FAD-bd_PCMH"/>
</dbReference>
<reference evidence="4" key="1">
    <citation type="journal article" date="2019" name="Int. J. Syst. Evol. Microbiol.">
        <title>The Global Catalogue of Microorganisms (GCM) 10K type strain sequencing project: providing services to taxonomists for standard genome sequencing and annotation.</title>
        <authorList>
            <consortium name="The Broad Institute Genomics Platform"/>
            <consortium name="The Broad Institute Genome Sequencing Center for Infectious Disease"/>
            <person name="Wu L."/>
            <person name="Ma J."/>
        </authorList>
    </citation>
    <scope>NUCLEOTIDE SEQUENCE [LARGE SCALE GENOMIC DNA]</scope>
    <source>
        <strain evidence="4">JCM 17759</strain>
    </source>
</reference>
<comment type="caution">
    <text evidence="3">The sequence shown here is derived from an EMBL/GenBank/DDBJ whole genome shotgun (WGS) entry which is preliminary data.</text>
</comment>
<dbReference type="InterPro" id="IPR016169">
    <property type="entry name" value="FAD-bd_PCMH_sub2"/>
</dbReference>
<dbReference type="PANTHER" id="PTHR42659">
    <property type="entry name" value="XANTHINE DEHYDROGENASE SUBUNIT C-RELATED"/>
    <property type="match status" value="1"/>
</dbReference>
<proteinExistence type="predicted"/>
<keyword evidence="1" id="KW-0285">Flavoprotein</keyword>
<dbReference type="InterPro" id="IPR051312">
    <property type="entry name" value="Diverse_Substr_Oxidored"/>
</dbReference>
<dbReference type="Gene3D" id="3.30.390.50">
    <property type="entry name" value="CO dehydrogenase flavoprotein, C-terminal domain"/>
    <property type="match status" value="1"/>
</dbReference>
<dbReference type="InterPro" id="IPR005107">
    <property type="entry name" value="CO_DH_flav_C"/>
</dbReference>
<evidence type="ECO:0000313" key="3">
    <source>
        <dbReference type="EMBL" id="GAA4459573.1"/>
    </source>
</evidence>
<dbReference type="Pfam" id="PF03450">
    <property type="entry name" value="CO_deh_flav_C"/>
    <property type="match status" value="1"/>
</dbReference>
<dbReference type="Gene3D" id="3.30.43.10">
    <property type="entry name" value="Uridine Diphospho-n-acetylenolpyruvylglucosamine Reductase, domain 2"/>
    <property type="match status" value="1"/>
</dbReference>
<dbReference type="SMART" id="SM01092">
    <property type="entry name" value="CO_deh_flav_C"/>
    <property type="match status" value="1"/>
</dbReference>
<protein>
    <submittedName>
        <fullName evidence="3">Xanthine dehydrogenase family protein subunit M</fullName>
    </submittedName>
</protein>
<dbReference type="SUPFAM" id="SSF55447">
    <property type="entry name" value="CO dehydrogenase flavoprotein C-terminal domain-like"/>
    <property type="match status" value="1"/>
</dbReference>
<dbReference type="InterPro" id="IPR036318">
    <property type="entry name" value="FAD-bd_PCMH-like_sf"/>
</dbReference>
<accession>A0ABP8N459</accession>
<dbReference type="Pfam" id="PF00941">
    <property type="entry name" value="FAD_binding_5"/>
    <property type="match status" value="1"/>
</dbReference>
<dbReference type="InterPro" id="IPR036683">
    <property type="entry name" value="CO_DH_flav_C_dom_sf"/>
</dbReference>
<evidence type="ECO:0000259" key="2">
    <source>
        <dbReference type="PROSITE" id="PS51387"/>
    </source>
</evidence>
<dbReference type="EMBL" id="BAABGA010000048">
    <property type="protein sequence ID" value="GAA4459573.1"/>
    <property type="molecule type" value="Genomic_DNA"/>
</dbReference>
<dbReference type="RefSeq" id="WP_345324769.1">
    <property type="nucleotide sequence ID" value="NZ_BAABGA010000048.1"/>
</dbReference>
<gene>
    <name evidence="3" type="ORF">GCM10023156_39330</name>
</gene>
<dbReference type="SUPFAM" id="SSF56176">
    <property type="entry name" value="FAD-binding/transporter-associated domain-like"/>
    <property type="match status" value="1"/>
</dbReference>
<evidence type="ECO:0000256" key="1">
    <source>
        <dbReference type="ARBA" id="ARBA00022827"/>
    </source>
</evidence>
<dbReference type="InterPro" id="IPR016167">
    <property type="entry name" value="FAD-bd_PCMH_sub1"/>
</dbReference>
<organism evidence="3 4">
    <name type="scientific">Novipirellula rosea</name>
    <dbReference type="NCBI Taxonomy" id="1031540"/>
    <lineage>
        <taxon>Bacteria</taxon>
        <taxon>Pseudomonadati</taxon>
        <taxon>Planctomycetota</taxon>
        <taxon>Planctomycetia</taxon>
        <taxon>Pirellulales</taxon>
        <taxon>Pirellulaceae</taxon>
        <taxon>Novipirellula</taxon>
    </lineage>
</organism>
<evidence type="ECO:0000313" key="4">
    <source>
        <dbReference type="Proteomes" id="UP001500840"/>
    </source>
</evidence>
<sequence length="349" mass="37447">MIPFQFERPASIAEAGRQLQAEGTMLLGGGTTLLDLMKLNVLTPSRLSFVKPLLDNSVSVQQAKLVIGAGCTMSQLADDEAVKDSLAAVRQSLILAASPQIRNMATLGGNLLQRTRCTYFRHPDMPLNPEGDAELKFDTPGVETSMMAVLGNNGRLVGVYPGDFAVTLVAFAGQVRVTGREGDRAIDARSFYRQPNKTEFQYSTALERGEVITAIELPISATLRNSIYLKVRERSSYAFALASASVGIELDGDGSSATIKSANVGLGGLGSIPWHSPEAENALIGQPATDNTFEQAADAALANANPPPGTQYKVRLAKRTLVRALKILRDHGPLNDQELWAMQHGRGVQ</sequence>
<dbReference type="PROSITE" id="PS51387">
    <property type="entry name" value="FAD_PCMH"/>
    <property type="match status" value="1"/>
</dbReference>